<feature type="region of interest" description="Disordered" evidence="1">
    <location>
        <begin position="1"/>
        <end position="39"/>
    </location>
</feature>
<keyword evidence="3" id="KW-1185">Reference proteome</keyword>
<dbReference type="OrthoDB" id="10395763at2759"/>
<gene>
    <name evidence="2" type="ORF">PAC_19488</name>
</gene>
<dbReference type="Proteomes" id="UP000184330">
    <property type="component" value="Unassembled WGS sequence"/>
</dbReference>
<reference evidence="2 3" key="1">
    <citation type="submission" date="2016-03" db="EMBL/GenBank/DDBJ databases">
        <authorList>
            <person name="Ploux O."/>
        </authorList>
    </citation>
    <scope>NUCLEOTIDE SEQUENCE [LARGE SCALE GENOMIC DNA]</scope>
    <source>
        <strain evidence="2 3">UAMH 11012</strain>
    </source>
</reference>
<organism evidence="2 3">
    <name type="scientific">Phialocephala subalpina</name>
    <dbReference type="NCBI Taxonomy" id="576137"/>
    <lineage>
        <taxon>Eukaryota</taxon>
        <taxon>Fungi</taxon>
        <taxon>Dikarya</taxon>
        <taxon>Ascomycota</taxon>
        <taxon>Pezizomycotina</taxon>
        <taxon>Leotiomycetes</taxon>
        <taxon>Helotiales</taxon>
        <taxon>Mollisiaceae</taxon>
        <taxon>Phialocephala</taxon>
        <taxon>Phialocephala fortinii species complex</taxon>
    </lineage>
</organism>
<proteinExistence type="predicted"/>
<sequence length="114" mass="13004">MFGSNRDIQSIVPNAPFDAKAGVKHDRDTPATQEPISFPLHRRSPGIRLDVLSSGDVLMISPMWIHRIHRPHTDYGSRNHRNAVAMPAARRTFVCNANNTPHYLLRQLKQEEQQ</sequence>
<protein>
    <submittedName>
        <fullName evidence="2">Uncharacterized protein</fullName>
    </submittedName>
</protein>
<evidence type="ECO:0000256" key="1">
    <source>
        <dbReference type="SAM" id="MobiDB-lite"/>
    </source>
</evidence>
<dbReference type="EMBL" id="FJOG01000074">
    <property type="protein sequence ID" value="CZR69588.1"/>
    <property type="molecule type" value="Genomic_DNA"/>
</dbReference>
<name>A0A1L7XX56_9HELO</name>
<feature type="compositionally biased region" description="Polar residues" evidence="1">
    <location>
        <begin position="1"/>
        <end position="12"/>
    </location>
</feature>
<accession>A0A1L7XX56</accession>
<evidence type="ECO:0000313" key="3">
    <source>
        <dbReference type="Proteomes" id="UP000184330"/>
    </source>
</evidence>
<evidence type="ECO:0000313" key="2">
    <source>
        <dbReference type="EMBL" id="CZR69588.1"/>
    </source>
</evidence>
<dbReference type="AlphaFoldDB" id="A0A1L7XX56"/>